<gene>
    <name evidence="1" type="ORF">HGI39_00105</name>
</gene>
<accession>A0AAW3W3A1</accession>
<dbReference type="Proteomes" id="UP001194098">
    <property type="component" value="Unassembled WGS sequence"/>
</dbReference>
<protein>
    <submittedName>
        <fullName evidence="1">Uncharacterized protein</fullName>
    </submittedName>
</protein>
<reference evidence="1" key="2">
    <citation type="journal article" date="2022" name="Nat. Biotechnol.">
        <title>Carbon-negative production of acetone and isopropanol by gas fermentation at industrial pilot scale.</title>
        <authorList>
            <person name="Liew F.E."/>
            <person name="Nogle R."/>
            <person name="Abdalla T."/>
            <person name="Rasor B.J."/>
            <person name="Canter C."/>
            <person name="Jensen R.O."/>
            <person name="Wang L."/>
            <person name="Strutz J."/>
            <person name="Chirania P."/>
            <person name="De Tissera S."/>
            <person name="Mueller A.P."/>
            <person name="Ruan Z."/>
            <person name="Gao A."/>
            <person name="Tran L."/>
            <person name="Engle N.L."/>
            <person name="Bromley J.C."/>
            <person name="Daniell J."/>
            <person name="Conrado R."/>
            <person name="Tschaplinski T.J."/>
            <person name="Giannone R.J."/>
            <person name="Hettich R.L."/>
            <person name="Karim A.S."/>
            <person name="Simpson S.D."/>
            <person name="Brown S.D."/>
            <person name="Leang C."/>
            <person name="Jewett M.C."/>
            <person name="Kopke M."/>
        </authorList>
    </citation>
    <scope>NUCLEOTIDE SEQUENCE</scope>
    <source>
        <strain evidence="1">DJ015</strain>
    </source>
</reference>
<dbReference type="EMBL" id="JABAGV010000001">
    <property type="protein sequence ID" value="MBC2473132.1"/>
    <property type="molecule type" value="Genomic_DNA"/>
</dbReference>
<dbReference type="AlphaFoldDB" id="A0AAW3W3A1"/>
<dbReference type="RefSeq" id="WP_171779614.1">
    <property type="nucleotide sequence ID" value="NZ_JABAGV010000001.1"/>
</dbReference>
<proteinExistence type="predicted"/>
<name>A0AAW3W3A1_CLOBE</name>
<sequence>MSKAIHKKDLRLLEKCEITKQYPILIEIMNRYPDIEKEELKEISDEVYRFFDNIYDRVKRQAIDEWEGTPERDIKQFKKEDKMRCNICNTSIEYVCTIHNKFNGKELNIGRECNKRFEIFSDKDVDSIIRKQKELHRLNELDEKYPKLISILKNWTEFINKEDIYIFEQIKNRYLIIGEKLNQLHKEYTANKNITDIREKEILFEIGQLLIEGEKEKEKIIHFIKNNRNKLLCITKKMVTSLRHGNYGTVGLKWLEEDGEIRLRTLYRFYDDEFSQKLIPEFNNVLKEKGVMIKAVRVITRKNIGYDVILNQRKDCELYIRYDYMAQLCGATITNEEFEDFKSLDIIKEGQLIDTYSIEYGLGLIESILAFKLIEVYEYYAEFKDVIWIVKKEEGSDKAKYYYQTPIDRLKPLLKDLLYNLKKYNGGNMFQLLEKNSRKLPNSDAEDLIKMRDR</sequence>
<organism evidence="1 2">
    <name type="scientific">Clostridium beijerinckii</name>
    <name type="common">Clostridium MP</name>
    <dbReference type="NCBI Taxonomy" id="1520"/>
    <lineage>
        <taxon>Bacteria</taxon>
        <taxon>Bacillati</taxon>
        <taxon>Bacillota</taxon>
        <taxon>Clostridia</taxon>
        <taxon>Eubacteriales</taxon>
        <taxon>Clostridiaceae</taxon>
        <taxon>Clostridium</taxon>
    </lineage>
</organism>
<reference evidence="1" key="1">
    <citation type="submission" date="2020-04" db="EMBL/GenBank/DDBJ databases">
        <authorList>
            <person name="Brown S."/>
        </authorList>
    </citation>
    <scope>NUCLEOTIDE SEQUENCE</scope>
    <source>
        <strain evidence="1">DJ015</strain>
    </source>
</reference>
<evidence type="ECO:0000313" key="2">
    <source>
        <dbReference type="Proteomes" id="UP001194098"/>
    </source>
</evidence>
<comment type="caution">
    <text evidence="1">The sequence shown here is derived from an EMBL/GenBank/DDBJ whole genome shotgun (WGS) entry which is preliminary data.</text>
</comment>
<evidence type="ECO:0000313" key="1">
    <source>
        <dbReference type="EMBL" id="MBC2473132.1"/>
    </source>
</evidence>